<reference evidence="1 2" key="1">
    <citation type="submission" date="2019-10" db="EMBL/GenBank/DDBJ databases">
        <title>Taxonomy of Antarctic Massilia spp.: description of Massilia rubra sp. nov., Massilia aquatica sp. nov., Massilia mucilaginosa sp. nov., Massilia frigida sp. nov. isolated from streams, lakes and regoliths.</title>
        <authorList>
            <person name="Holochova P."/>
            <person name="Sedlacek I."/>
            <person name="Kralova S."/>
            <person name="Maslanova I."/>
            <person name="Busse H.-J."/>
            <person name="Stankova E."/>
            <person name="Vrbovska V."/>
            <person name="Kovarovic V."/>
            <person name="Bartak M."/>
            <person name="Svec P."/>
            <person name="Pantucek R."/>
        </authorList>
    </citation>
    <scope>NUCLEOTIDE SEQUENCE [LARGE SCALE GENOMIC DNA]</scope>
    <source>
        <strain evidence="1 2">CCM 8733</strain>
    </source>
</reference>
<evidence type="ECO:0000313" key="1">
    <source>
        <dbReference type="EMBL" id="NHZ92984.1"/>
    </source>
</evidence>
<gene>
    <name evidence="1" type="ORF">F2P45_28845</name>
</gene>
<sequence length="141" mass="16148">MSSRRFTESASPKDIQINMGYTIELEEIIDYPPAKLREFHAYGYEYIDNRQFALTPEAVLGSSEKALPYIEEAKRLFREMDWPGDGEVELLWIPPFAFPYASRVAPVGVAVWHVKQHEDGISYLLSPIALPFEEFAYANDA</sequence>
<protein>
    <submittedName>
        <fullName evidence="1">Uncharacterized protein</fullName>
    </submittedName>
</protein>
<proteinExistence type="predicted"/>
<dbReference type="Proteomes" id="UP000609726">
    <property type="component" value="Unassembled WGS sequence"/>
</dbReference>
<dbReference type="EMBL" id="WHJH01000058">
    <property type="protein sequence ID" value="NHZ92984.1"/>
    <property type="molecule type" value="Genomic_DNA"/>
</dbReference>
<organism evidence="1 2">
    <name type="scientific">Massilia mucilaginosa</name>
    <dbReference type="NCBI Taxonomy" id="2609282"/>
    <lineage>
        <taxon>Bacteria</taxon>
        <taxon>Pseudomonadati</taxon>
        <taxon>Pseudomonadota</taxon>
        <taxon>Betaproteobacteria</taxon>
        <taxon>Burkholderiales</taxon>
        <taxon>Oxalobacteraceae</taxon>
        <taxon>Telluria group</taxon>
        <taxon>Massilia</taxon>
    </lineage>
</organism>
<evidence type="ECO:0000313" key="2">
    <source>
        <dbReference type="Proteomes" id="UP000609726"/>
    </source>
</evidence>
<keyword evidence="2" id="KW-1185">Reference proteome</keyword>
<name>A0ABX0P1N9_9BURK</name>
<comment type="caution">
    <text evidence="1">The sequence shown here is derived from an EMBL/GenBank/DDBJ whole genome shotgun (WGS) entry which is preliminary data.</text>
</comment>
<accession>A0ABX0P1N9</accession>
<dbReference type="RefSeq" id="WP_166881671.1">
    <property type="nucleotide sequence ID" value="NZ_WHJH01000058.1"/>
</dbReference>